<dbReference type="CDD" id="cd09124">
    <property type="entry name" value="PLDc_like_TrmB_middle"/>
    <property type="match status" value="1"/>
</dbReference>
<proteinExistence type="predicted"/>
<dbReference type="Pfam" id="PF11495">
    <property type="entry name" value="Regulator_TrmB"/>
    <property type="match status" value="1"/>
</dbReference>
<organism evidence="3 4">
    <name type="scientific">Halarsenatibacter silvermanii</name>
    <dbReference type="NCBI Taxonomy" id="321763"/>
    <lineage>
        <taxon>Bacteria</taxon>
        <taxon>Bacillati</taxon>
        <taxon>Bacillota</taxon>
        <taxon>Clostridia</taxon>
        <taxon>Halanaerobiales</taxon>
        <taxon>Halarsenatibacteraceae</taxon>
        <taxon>Halarsenatibacter</taxon>
    </lineage>
</organism>
<dbReference type="PANTHER" id="PTHR34293">
    <property type="entry name" value="HTH-TYPE TRANSCRIPTIONAL REGULATOR TRMBL2"/>
    <property type="match status" value="1"/>
</dbReference>
<dbReference type="Pfam" id="PF01978">
    <property type="entry name" value="TrmB"/>
    <property type="match status" value="1"/>
</dbReference>
<dbReference type="InterPro" id="IPR011991">
    <property type="entry name" value="ArsR-like_HTH"/>
</dbReference>
<dbReference type="Gene3D" id="1.10.10.10">
    <property type="entry name" value="Winged helix-like DNA-binding domain superfamily/Winged helix DNA-binding domain"/>
    <property type="match status" value="1"/>
</dbReference>
<dbReference type="InterPro" id="IPR051797">
    <property type="entry name" value="TrmB-like"/>
</dbReference>
<dbReference type="RefSeq" id="WP_089760535.1">
    <property type="nucleotide sequence ID" value="NZ_FNGO01000013.1"/>
</dbReference>
<dbReference type="OrthoDB" id="1493540at2"/>
<dbReference type="SUPFAM" id="SSF56024">
    <property type="entry name" value="Phospholipase D/nuclease"/>
    <property type="match status" value="1"/>
</dbReference>
<dbReference type="PANTHER" id="PTHR34293:SF1">
    <property type="entry name" value="HTH-TYPE TRANSCRIPTIONAL REGULATOR TRMBL2"/>
    <property type="match status" value="1"/>
</dbReference>
<evidence type="ECO:0000259" key="1">
    <source>
        <dbReference type="Pfam" id="PF01978"/>
    </source>
</evidence>
<dbReference type="EMBL" id="FNGO01000013">
    <property type="protein sequence ID" value="SDL99292.1"/>
    <property type="molecule type" value="Genomic_DNA"/>
</dbReference>
<dbReference type="InterPro" id="IPR036390">
    <property type="entry name" value="WH_DNA-bd_sf"/>
</dbReference>
<sequence length="273" mass="31919">MTASSSEELILEKMSELGFNKYEAKTYMTLIEHQEISAYEISKRSGVPQSKIYETVNRLVEEGFVISQGENPVLYSALPLTEFINRHRTRIESSLTVLEEELKKQQEQPEVDYMWHLKGRQSCFEKVREVIDGAEKRLLIEVWEEELDEIFPLLNSAAESGVNILQVYYGEREQLPGRVYHHRMEGMQEEAREKGRWLTAVADRQEAFFGSFGQQKPEAVWTQNQAFMMMAENFITHDIFIAEIYNSIPERIQELFGPNLEKLREELDIWPSV</sequence>
<dbReference type="InterPro" id="IPR036388">
    <property type="entry name" value="WH-like_DNA-bd_sf"/>
</dbReference>
<dbReference type="InterPro" id="IPR021586">
    <property type="entry name" value="Tscrpt_reg_TrmB_C"/>
</dbReference>
<evidence type="ECO:0000313" key="4">
    <source>
        <dbReference type="Proteomes" id="UP000199476"/>
    </source>
</evidence>
<dbReference type="InterPro" id="IPR002831">
    <property type="entry name" value="Tscrpt_reg_TrmB_N"/>
</dbReference>
<evidence type="ECO:0000259" key="2">
    <source>
        <dbReference type="Pfam" id="PF11495"/>
    </source>
</evidence>
<dbReference type="STRING" id="321763.SAMN04488692_11350"/>
<protein>
    <submittedName>
        <fullName evidence="3">Transcriptional regulator TrmB</fullName>
    </submittedName>
</protein>
<name>A0A1G9PKB0_9FIRM</name>
<reference evidence="3 4" key="1">
    <citation type="submission" date="2016-10" db="EMBL/GenBank/DDBJ databases">
        <authorList>
            <person name="de Groot N.N."/>
        </authorList>
    </citation>
    <scope>NUCLEOTIDE SEQUENCE [LARGE SCALE GENOMIC DNA]</scope>
    <source>
        <strain evidence="3 4">SLAS-1</strain>
    </source>
</reference>
<accession>A0A1G9PKB0</accession>
<keyword evidence="4" id="KW-1185">Reference proteome</keyword>
<gene>
    <name evidence="3" type="ORF">SAMN04488692_11350</name>
</gene>
<dbReference type="Proteomes" id="UP000199476">
    <property type="component" value="Unassembled WGS sequence"/>
</dbReference>
<dbReference type="CDD" id="cd00090">
    <property type="entry name" value="HTH_ARSR"/>
    <property type="match status" value="1"/>
</dbReference>
<feature type="domain" description="Transcription regulator TrmB C-terminal" evidence="2">
    <location>
        <begin position="113"/>
        <end position="226"/>
    </location>
</feature>
<dbReference type="AlphaFoldDB" id="A0A1G9PKB0"/>
<dbReference type="SUPFAM" id="SSF46785">
    <property type="entry name" value="Winged helix' DNA-binding domain"/>
    <property type="match status" value="1"/>
</dbReference>
<evidence type="ECO:0000313" key="3">
    <source>
        <dbReference type="EMBL" id="SDL99292.1"/>
    </source>
</evidence>
<feature type="domain" description="Transcription regulator TrmB N-terminal" evidence="1">
    <location>
        <begin position="14"/>
        <end position="80"/>
    </location>
</feature>